<comment type="caution">
    <text evidence="1">The sequence shown here is derived from an EMBL/GenBank/DDBJ whole genome shotgun (WGS) entry which is preliminary data.</text>
</comment>
<reference evidence="1 2" key="1">
    <citation type="submission" date="2020-08" db="EMBL/GenBank/DDBJ databases">
        <title>Genome public.</title>
        <authorList>
            <person name="Liu C."/>
            <person name="Sun Q."/>
        </authorList>
    </citation>
    <scope>NUCLEOTIDE SEQUENCE [LARGE SCALE GENOMIC DNA]</scope>
    <source>
        <strain evidence="1 2">NSJ-6</strain>
    </source>
</reference>
<sequence length="51" mass="5575">MGNVIVLLIIILILGLSIRKVIKEKKKGSKCIGCPHSKECSKNNGNITIKK</sequence>
<accession>A0ABR7DA46</accession>
<dbReference type="Proteomes" id="UP000596929">
    <property type="component" value="Unassembled WGS sequence"/>
</dbReference>
<keyword evidence="2" id="KW-1185">Reference proteome</keyword>
<proteinExistence type="predicted"/>
<name>A0ABR7DA46_9CLOT</name>
<evidence type="ECO:0000313" key="1">
    <source>
        <dbReference type="EMBL" id="MBC5628228.1"/>
    </source>
</evidence>
<organism evidence="1 2">
    <name type="scientific">Clostridium hominis</name>
    <dbReference type="NCBI Taxonomy" id="2763036"/>
    <lineage>
        <taxon>Bacteria</taxon>
        <taxon>Bacillati</taxon>
        <taxon>Bacillota</taxon>
        <taxon>Clostridia</taxon>
        <taxon>Eubacteriales</taxon>
        <taxon>Clostridiaceae</taxon>
        <taxon>Clostridium</taxon>
    </lineage>
</organism>
<dbReference type="EMBL" id="JACOOO010000005">
    <property type="protein sequence ID" value="MBC5628228.1"/>
    <property type="molecule type" value="Genomic_DNA"/>
</dbReference>
<dbReference type="RefSeq" id="WP_081921685.1">
    <property type="nucleotide sequence ID" value="NZ_JACOOO010000005.1"/>
</dbReference>
<protein>
    <submittedName>
        <fullName evidence="1">FeoB-associated Cys-rich membrane protein</fullName>
    </submittedName>
</protein>
<dbReference type="Pfam" id="PF12669">
    <property type="entry name" value="FeoB_associated"/>
    <property type="match status" value="1"/>
</dbReference>
<evidence type="ECO:0000313" key="2">
    <source>
        <dbReference type="Proteomes" id="UP000596929"/>
    </source>
</evidence>
<gene>
    <name evidence="1" type="ORF">H8S20_04905</name>
</gene>